<dbReference type="KEGG" id="lbc:LACBIDRAFT_331387"/>
<keyword evidence="4" id="KW-1185">Reference proteome</keyword>
<accession>B0DPB9</accession>
<name>B0DPB9_LACBS</name>
<evidence type="ECO:0000256" key="2">
    <source>
        <dbReference type="SAM" id="SignalP"/>
    </source>
</evidence>
<dbReference type="EMBL" id="DS547123">
    <property type="protein sequence ID" value="EDR03591.1"/>
    <property type="molecule type" value="Genomic_DNA"/>
</dbReference>
<sequence length="118" mass="12218">MQLRIVTSALFALCVNAATTASHAYTGPATSYTPSGIIGTCGVAIQNSDFSVALDKPQFGTGGLCGRKVKVSYGKKSAIVTVADKCPTCVGGIGLTPAAFKYFAPLEKGTFEATWEFV</sequence>
<dbReference type="GeneID" id="6081380"/>
<dbReference type="STRING" id="486041.B0DPB9"/>
<dbReference type="SUPFAM" id="SSF50685">
    <property type="entry name" value="Barwin-like endoglucanases"/>
    <property type="match status" value="1"/>
</dbReference>
<feature type="chain" id="PRO_5002749187" evidence="2">
    <location>
        <begin position="18"/>
        <end position="118"/>
    </location>
</feature>
<dbReference type="InterPro" id="IPR036908">
    <property type="entry name" value="RlpA-like_sf"/>
</dbReference>
<dbReference type="Proteomes" id="UP000001194">
    <property type="component" value="Unassembled WGS sequence"/>
</dbReference>
<keyword evidence="1 2" id="KW-0732">Signal</keyword>
<evidence type="ECO:0000256" key="1">
    <source>
        <dbReference type="ARBA" id="ARBA00022729"/>
    </source>
</evidence>
<evidence type="ECO:0000313" key="4">
    <source>
        <dbReference type="Proteomes" id="UP000001194"/>
    </source>
</evidence>
<reference evidence="3 4" key="1">
    <citation type="journal article" date="2008" name="Nature">
        <title>The genome of Laccaria bicolor provides insights into mycorrhizal symbiosis.</title>
        <authorList>
            <person name="Martin F."/>
            <person name="Aerts A."/>
            <person name="Ahren D."/>
            <person name="Brun A."/>
            <person name="Danchin E.G.J."/>
            <person name="Duchaussoy F."/>
            <person name="Gibon J."/>
            <person name="Kohler A."/>
            <person name="Lindquist E."/>
            <person name="Pereda V."/>
            <person name="Salamov A."/>
            <person name="Shapiro H.J."/>
            <person name="Wuyts J."/>
            <person name="Blaudez D."/>
            <person name="Buee M."/>
            <person name="Brokstein P."/>
            <person name="Canbaeck B."/>
            <person name="Cohen D."/>
            <person name="Courty P.E."/>
            <person name="Coutinho P.M."/>
            <person name="Delaruelle C."/>
            <person name="Detter J.C."/>
            <person name="Deveau A."/>
            <person name="DiFazio S."/>
            <person name="Duplessis S."/>
            <person name="Fraissinet-Tachet L."/>
            <person name="Lucic E."/>
            <person name="Frey-Klett P."/>
            <person name="Fourrey C."/>
            <person name="Feussner I."/>
            <person name="Gay G."/>
            <person name="Grimwood J."/>
            <person name="Hoegger P.J."/>
            <person name="Jain P."/>
            <person name="Kilaru S."/>
            <person name="Labbe J."/>
            <person name="Lin Y.C."/>
            <person name="Legue V."/>
            <person name="Le Tacon F."/>
            <person name="Marmeisse R."/>
            <person name="Melayah D."/>
            <person name="Montanini B."/>
            <person name="Muratet M."/>
            <person name="Nehls U."/>
            <person name="Niculita-Hirzel H."/>
            <person name="Oudot-Le Secq M.P."/>
            <person name="Peter M."/>
            <person name="Quesneville H."/>
            <person name="Rajashekar B."/>
            <person name="Reich M."/>
            <person name="Rouhier N."/>
            <person name="Schmutz J."/>
            <person name="Yin T."/>
            <person name="Chalot M."/>
            <person name="Henrissat B."/>
            <person name="Kuees U."/>
            <person name="Lucas S."/>
            <person name="Van de Peer Y."/>
            <person name="Podila G.K."/>
            <person name="Polle A."/>
            <person name="Pukkila P.J."/>
            <person name="Richardson P.M."/>
            <person name="Rouze P."/>
            <person name="Sanders I.R."/>
            <person name="Stajich J.E."/>
            <person name="Tunlid A."/>
            <person name="Tuskan G."/>
            <person name="Grigoriev I.V."/>
        </authorList>
    </citation>
    <scope>NUCLEOTIDE SEQUENCE [LARGE SCALE GENOMIC DNA]</scope>
    <source>
        <strain evidence="4">S238N-H82 / ATCC MYA-4686</strain>
    </source>
</reference>
<dbReference type="Gene3D" id="2.40.40.10">
    <property type="entry name" value="RlpA-like domain"/>
    <property type="match status" value="1"/>
</dbReference>
<dbReference type="PANTHER" id="PTHR31836:SF28">
    <property type="entry name" value="SRCR DOMAIN-CONTAINING PROTEIN-RELATED"/>
    <property type="match status" value="1"/>
</dbReference>
<dbReference type="PANTHER" id="PTHR31836">
    <property type="match status" value="1"/>
</dbReference>
<dbReference type="InterPro" id="IPR051477">
    <property type="entry name" value="Expansin_CellWall"/>
</dbReference>
<dbReference type="CDD" id="cd22191">
    <property type="entry name" value="DPBB_RlpA_EXP_N-like"/>
    <property type="match status" value="1"/>
</dbReference>
<proteinExistence type="predicted"/>
<dbReference type="HOGENOM" id="CLU_047639_6_1_1"/>
<gene>
    <name evidence="3" type="ORF">LACBIDRAFT_331387</name>
</gene>
<feature type="signal peptide" evidence="2">
    <location>
        <begin position="1"/>
        <end position="17"/>
    </location>
</feature>
<dbReference type="RefSeq" id="XP_001885739.1">
    <property type="nucleotide sequence ID" value="XM_001885704.1"/>
</dbReference>
<dbReference type="AlphaFoldDB" id="B0DPB9"/>
<dbReference type="InParanoid" id="B0DPB9"/>
<evidence type="ECO:0000313" key="3">
    <source>
        <dbReference type="EMBL" id="EDR03591.1"/>
    </source>
</evidence>
<protein>
    <submittedName>
        <fullName evidence="3">Expansin family protein</fullName>
    </submittedName>
</protein>
<dbReference type="OrthoDB" id="623670at2759"/>
<organism evidence="4">
    <name type="scientific">Laccaria bicolor (strain S238N-H82 / ATCC MYA-4686)</name>
    <name type="common">Bicoloured deceiver</name>
    <name type="synonym">Laccaria laccata var. bicolor</name>
    <dbReference type="NCBI Taxonomy" id="486041"/>
    <lineage>
        <taxon>Eukaryota</taxon>
        <taxon>Fungi</taxon>
        <taxon>Dikarya</taxon>
        <taxon>Basidiomycota</taxon>
        <taxon>Agaricomycotina</taxon>
        <taxon>Agaricomycetes</taxon>
        <taxon>Agaricomycetidae</taxon>
        <taxon>Agaricales</taxon>
        <taxon>Agaricineae</taxon>
        <taxon>Hydnangiaceae</taxon>
        <taxon>Laccaria</taxon>
    </lineage>
</organism>